<dbReference type="VEuPathDB" id="CryptoDB:Cvel_25057"/>
<dbReference type="PhylomeDB" id="A0A0G4H852"/>
<feature type="binding site" evidence="5">
    <location>
        <position position="119"/>
    </location>
    <ligand>
        <name>chlorophyll a</name>
        <dbReference type="ChEBI" id="CHEBI:58416"/>
        <label>1</label>
    </ligand>
</feature>
<evidence type="ECO:0000256" key="1">
    <source>
        <dbReference type="ARBA" id="ARBA00004229"/>
    </source>
</evidence>
<dbReference type="Gene3D" id="1.10.3460.10">
    <property type="entry name" value="Chlorophyll a/b binding protein domain"/>
    <property type="match status" value="1"/>
</dbReference>
<evidence type="ECO:0008006" key="7">
    <source>
        <dbReference type="Google" id="ProtNLM"/>
    </source>
</evidence>
<keyword evidence="4" id="KW-0934">Plastid</keyword>
<dbReference type="GO" id="GO:0009765">
    <property type="term" value="P:photosynthesis, light harvesting"/>
    <property type="evidence" value="ECO:0007669"/>
    <property type="project" value="InterPro"/>
</dbReference>
<dbReference type="SUPFAM" id="SSF103511">
    <property type="entry name" value="Chlorophyll a-b binding protein"/>
    <property type="match status" value="1"/>
</dbReference>
<dbReference type="EMBL" id="CDMZ01001969">
    <property type="protein sequence ID" value="CEM39919.1"/>
    <property type="molecule type" value="Genomic_DNA"/>
</dbReference>
<dbReference type="AlphaFoldDB" id="A0A0G4H852"/>
<dbReference type="GO" id="GO:0016168">
    <property type="term" value="F:chlorophyll binding"/>
    <property type="evidence" value="ECO:0007669"/>
    <property type="project" value="UniProtKB-KW"/>
</dbReference>
<feature type="binding site" evidence="5">
    <location>
        <position position="22"/>
    </location>
    <ligand>
        <name>chlorophyll a</name>
        <dbReference type="ChEBI" id="CHEBI:58416"/>
        <label>1</label>
    </ligand>
</feature>
<accession>A0A0G4H852</accession>
<evidence type="ECO:0000256" key="3">
    <source>
        <dbReference type="ARBA" id="ARBA00022531"/>
    </source>
</evidence>
<organism evidence="6">
    <name type="scientific">Chromera velia CCMP2878</name>
    <dbReference type="NCBI Taxonomy" id="1169474"/>
    <lineage>
        <taxon>Eukaryota</taxon>
        <taxon>Sar</taxon>
        <taxon>Alveolata</taxon>
        <taxon>Colpodellida</taxon>
        <taxon>Chromeraceae</taxon>
        <taxon>Chromera</taxon>
    </lineage>
</organism>
<evidence type="ECO:0000313" key="6">
    <source>
        <dbReference type="EMBL" id="CEM39919.1"/>
    </source>
</evidence>
<feature type="binding site" evidence="5">
    <location>
        <position position="4"/>
    </location>
    <ligand>
        <name>chlorophyll a</name>
        <dbReference type="ChEBI" id="CHEBI:58416"/>
        <label>1</label>
    </ligand>
</feature>
<name>A0A0G4H852_9ALVE</name>
<evidence type="ECO:0000256" key="2">
    <source>
        <dbReference type="ARBA" id="ARBA00022528"/>
    </source>
</evidence>
<gene>
    <name evidence="6" type="ORF">Cvel_25057</name>
</gene>
<proteinExistence type="predicted"/>
<dbReference type="InterPro" id="IPR001344">
    <property type="entry name" value="Chloro_AB-bd_pln"/>
</dbReference>
<dbReference type="GO" id="GO:0009507">
    <property type="term" value="C:chloroplast"/>
    <property type="evidence" value="ECO:0007669"/>
    <property type="project" value="UniProtKB-SubCell"/>
</dbReference>
<evidence type="ECO:0000256" key="4">
    <source>
        <dbReference type="ARBA" id="ARBA00022640"/>
    </source>
</evidence>
<keyword evidence="3" id="KW-0602">Photosynthesis</keyword>
<keyword evidence="5" id="KW-0148">Chlorophyll</keyword>
<feature type="binding site" evidence="5">
    <location>
        <position position="19"/>
    </location>
    <ligand>
        <name>chlorophyll a</name>
        <dbReference type="ChEBI" id="CHEBI:58416"/>
        <label>1</label>
    </ligand>
</feature>
<dbReference type="GO" id="GO:0016020">
    <property type="term" value="C:membrane"/>
    <property type="evidence" value="ECO:0007669"/>
    <property type="project" value="InterPro"/>
</dbReference>
<keyword evidence="2" id="KW-0150">Chloroplast</keyword>
<keyword evidence="5" id="KW-0157">Chromophore</keyword>
<sequence length="152" mass="16457">MGLSTSADEATFSKWREAELKHCRLGMMAAAGILAGETAPFLLGKDVSGPAFGHMAQVPQWASVFPVATMIAAEASNIKVDDKGNFQYCGGKYNWDPARLFSKMSTKQQEAMETRELNNGRLAMIATIGILFQEGYFKESAIQQLLAVTGTA</sequence>
<dbReference type="Pfam" id="PF00504">
    <property type="entry name" value="Chloroa_b-bind"/>
    <property type="match status" value="1"/>
</dbReference>
<protein>
    <recommendedName>
        <fullName evidence="7">Light harvesting protein</fullName>
    </recommendedName>
</protein>
<dbReference type="InterPro" id="IPR022796">
    <property type="entry name" value="Chloroa_b-bind"/>
</dbReference>
<comment type="subcellular location">
    <subcellularLocation>
        <location evidence="1">Plastid</location>
        <location evidence="1">Chloroplast</location>
    </subcellularLocation>
</comment>
<dbReference type="PANTHER" id="PTHR21649">
    <property type="entry name" value="CHLOROPHYLL A/B BINDING PROTEIN"/>
    <property type="match status" value="1"/>
</dbReference>
<feature type="binding site" description="axial binding residue" evidence="5">
    <location>
        <position position="24"/>
    </location>
    <ligand>
        <name>chlorophyll b</name>
        <dbReference type="ChEBI" id="CHEBI:61721"/>
        <label>1</label>
    </ligand>
    <ligandPart>
        <name>Mg</name>
        <dbReference type="ChEBI" id="CHEBI:25107"/>
    </ligandPart>
</feature>
<feature type="binding site" evidence="5">
    <location>
        <position position="133"/>
    </location>
    <ligand>
        <name>chlorophyll a</name>
        <dbReference type="ChEBI" id="CHEBI:58416"/>
        <label>1</label>
    </ligand>
</feature>
<reference evidence="6" key="1">
    <citation type="submission" date="2014-11" db="EMBL/GenBank/DDBJ databases">
        <authorList>
            <person name="Otto D Thomas"/>
            <person name="Naeem Raeece"/>
        </authorList>
    </citation>
    <scope>NUCLEOTIDE SEQUENCE</scope>
</reference>
<feature type="binding site" evidence="5">
    <location>
        <position position="116"/>
    </location>
    <ligand>
        <name>chlorophyll a</name>
        <dbReference type="ChEBI" id="CHEBI:58416"/>
        <label>1</label>
    </ligand>
</feature>
<feature type="binding site" evidence="5">
    <location>
        <position position="121"/>
    </location>
    <ligand>
        <name>chlorophyll a</name>
        <dbReference type="ChEBI" id="CHEBI:58416"/>
        <label>1</label>
    </ligand>
</feature>
<evidence type="ECO:0000256" key="5">
    <source>
        <dbReference type="PIRSR" id="PIRSR601344-1"/>
    </source>
</evidence>